<feature type="region of interest" description="Disordered" evidence="1">
    <location>
        <begin position="1"/>
        <end position="40"/>
    </location>
</feature>
<sequence>MSRRRTNPSPKPSTPANRPSNRPSNQPANPPAEPVSGPVGRPARTPVTLIAAAVVVGLEALGAVVAGGWLTVEAIITRPRGMGIAASAGVFVLAAGVGLGFLAWGLLRGRRWSRGPVVAIQLLMLPLGYELLSGSTTVVGVGMLVAAILTLVLVLAPPSTMVFRE</sequence>
<keyword evidence="2" id="KW-0472">Membrane</keyword>
<name>A0A852Z9I9_9ACTN</name>
<gene>
    <name evidence="3" type="ORF">F4554_001641</name>
</gene>
<evidence type="ECO:0000313" key="4">
    <source>
        <dbReference type="Proteomes" id="UP000579605"/>
    </source>
</evidence>
<evidence type="ECO:0008006" key="5">
    <source>
        <dbReference type="Google" id="ProtNLM"/>
    </source>
</evidence>
<feature type="transmembrane region" description="Helical" evidence="2">
    <location>
        <begin position="84"/>
        <end position="107"/>
    </location>
</feature>
<keyword evidence="2" id="KW-0812">Transmembrane</keyword>
<comment type="caution">
    <text evidence="3">The sequence shown here is derived from an EMBL/GenBank/DDBJ whole genome shotgun (WGS) entry which is preliminary data.</text>
</comment>
<keyword evidence="2" id="KW-1133">Transmembrane helix</keyword>
<keyword evidence="4" id="KW-1185">Reference proteome</keyword>
<evidence type="ECO:0000256" key="1">
    <source>
        <dbReference type="SAM" id="MobiDB-lite"/>
    </source>
</evidence>
<feature type="transmembrane region" description="Helical" evidence="2">
    <location>
        <begin position="49"/>
        <end position="72"/>
    </location>
</feature>
<organism evidence="3 4">
    <name type="scientific">Actinopolymorpha rutila</name>
    <dbReference type="NCBI Taxonomy" id="446787"/>
    <lineage>
        <taxon>Bacteria</taxon>
        <taxon>Bacillati</taxon>
        <taxon>Actinomycetota</taxon>
        <taxon>Actinomycetes</taxon>
        <taxon>Propionibacteriales</taxon>
        <taxon>Actinopolymorphaceae</taxon>
        <taxon>Actinopolymorpha</taxon>
    </lineage>
</organism>
<evidence type="ECO:0000313" key="3">
    <source>
        <dbReference type="EMBL" id="NYH89003.1"/>
    </source>
</evidence>
<dbReference type="EMBL" id="JACBZH010000001">
    <property type="protein sequence ID" value="NYH89003.1"/>
    <property type="molecule type" value="Genomic_DNA"/>
</dbReference>
<feature type="transmembrane region" description="Helical" evidence="2">
    <location>
        <begin position="138"/>
        <end position="156"/>
    </location>
</feature>
<protein>
    <recommendedName>
        <fullName evidence="5">Integral membrane protein</fullName>
    </recommendedName>
</protein>
<dbReference type="Proteomes" id="UP000579605">
    <property type="component" value="Unassembled WGS sequence"/>
</dbReference>
<proteinExistence type="predicted"/>
<feature type="compositionally biased region" description="Polar residues" evidence="1">
    <location>
        <begin position="14"/>
        <end position="27"/>
    </location>
</feature>
<reference evidence="3 4" key="1">
    <citation type="submission" date="2020-07" db="EMBL/GenBank/DDBJ databases">
        <title>Sequencing the genomes of 1000 actinobacteria strains.</title>
        <authorList>
            <person name="Klenk H.-P."/>
        </authorList>
    </citation>
    <scope>NUCLEOTIDE SEQUENCE [LARGE SCALE GENOMIC DNA]</scope>
    <source>
        <strain evidence="3 4">DSM 18448</strain>
    </source>
</reference>
<dbReference type="RefSeq" id="WP_179786811.1">
    <property type="nucleotide sequence ID" value="NZ_BAAARR010000003.1"/>
</dbReference>
<dbReference type="AlphaFoldDB" id="A0A852Z9I9"/>
<accession>A0A852Z9I9</accession>
<evidence type="ECO:0000256" key="2">
    <source>
        <dbReference type="SAM" id="Phobius"/>
    </source>
</evidence>